<evidence type="ECO:0000259" key="4">
    <source>
        <dbReference type="SMART" id="SM00359"/>
    </source>
</evidence>
<dbReference type="InterPro" id="IPR016437">
    <property type="entry name" value="MCT-1/Tma20"/>
</dbReference>
<dbReference type="AlphaFoldDB" id="A0A3S5A9H8"/>
<comment type="subcellular location">
    <subcellularLocation>
        <location evidence="1">Cytoplasm</location>
    </subcellularLocation>
</comment>
<name>A0A3S5A9H8_9PLAT</name>
<evidence type="ECO:0000256" key="3">
    <source>
        <dbReference type="ARBA" id="ARBA00022490"/>
    </source>
</evidence>
<dbReference type="InterPro" id="IPR041366">
    <property type="entry name" value="Pre-PUA"/>
</dbReference>
<comment type="similarity">
    <text evidence="2">Belongs to the MCTS1 family.</text>
</comment>
<proteinExistence type="inferred from homology"/>
<protein>
    <recommendedName>
        <fullName evidence="4">PUA domain-containing protein</fullName>
    </recommendedName>
</protein>
<dbReference type="PANTHER" id="PTHR22798">
    <property type="entry name" value="MCT-1 PROTEIN"/>
    <property type="match status" value="1"/>
</dbReference>
<accession>A0A3S5A9H8</accession>
<evidence type="ECO:0000256" key="2">
    <source>
        <dbReference type="ARBA" id="ARBA00008955"/>
    </source>
</evidence>
<dbReference type="PROSITE" id="PS50890">
    <property type="entry name" value="PUA"/>
    <property type="match status" value="1"/>
</dbReference>
<evidence type="ECO:0000313" key="5">
    <source>
        <dbReference type="EMBL" id="VEL31178.1"/>
    </source>
</evidence>
<organism evidence="5 6">
    <name type="scientific">Protopolystoma xenopodis</name>
    <dbReference type="NCBI Taxonomy" id="117903"/>
    <lineage>
        <taxon>Eukaryota</taxon>
        <taxon>Metazoa</taxon>
        <taxon>Spiralia</taxon>
        <taxon>Lophotrochozoa</taxon>
        <taxon>Platyhelminthes</taxon>
        <taxon>Monogenea</taxon>
        <taxon>Polyopisthocotylea</taxon>
        <taxon>Polystomatidea</taxon>
        <taxon>Polystomatidae</taxon>
        <taxon>Protopolystoma</taxon>
    </lineage>
</organism>
<reference evidence="5" key="1">
    <citation type="submission" date="2018-11" db="EMBL/GenBank/DDBJ databases">
        <authorList>
            <consortium name="Pathogen Informatics"/>
        </authorList>
    </citation>
    <scope>NUCLEOTIDE SEQUENCE</scope>
</reference>
<dbReference type="Proteomes" id="UP000784294">
    <property type="component" value="Unassembled WGS sequence"/>
</dbReference>
<dbReference type="Pfam" id="PF01472">
    <property type="entry name" value="PUA"/>
    <property type="match status" value="1"/>
</dbReference>
<keyword evidence="6" id="KW-1185">Reference proteome</keyword>
<dbReference type="Gene3D" id="3.10.400.20">
    <property type="match status" value="1"/>
</dbReference>
<comment type="caution">
    <text evidence="5">The sequence shown here is derived from an EMBL/GenBank/DDBJ whole genome shotgun (WGS) entry which is preliminary data.</text>
</comment>
<dbReference type="EMBL" id="CAAALY010119468">
    <property type="protein sequence ID" value="VEL31178.1"/>
    <property type="molecule type" value="Genomic_DNA"/>
</dbReference>
<dbReference type="GO" id="GO:0003723">
    <property type="term" value="F:RNA binding"/>
    <property type="evidence" value="ECO:0007669"/>
    <property type="project" value="InterPro"/>
</dbReference>
<keyword evidence="3" id="KW-0963">Cytoplasm</keyword>
<dbReference type="Pfam" id="PF17832">
    <property type="entry name" value="Pre-PUA"/>
    <property type="match status" value="1"/>
</dbReference>
<feature type="domain" description="PUA" evidence="4">
    <location>
        <begin position="80"/>
        <end position="157"/>
    </location>
</feature>
<dbReference type="SMART" id="SM00359">
    <property type="entry name" value="PUA"/>
    <property type="match status" value="1"/>
</dbReference>
<gene>
    <name evidence="5" type="ORF">PXEA_LOCUS24618</name>
</gene>
<dbReference type="CDD" id="cd21155">
    <property type="entry name" value="PUA_MCTS-1-like"/>
    <property type="match status" value="1"/>
</dbReference>
<dbReference type="InterPro" id="IPR004521">
    <property type="entry name" value="Uncharacterised_CHP00451"/>
</dbReference>
<evidence type="ECO:0000313" key="6">
    <source>
        <dbReference type="Proteomes" id="UP000784294"/>
    </source>
</evidence>
<dbReference type="GO" id="GO:0005737">
    <property type="term" value="C:cytoplasm"/>
    <property type="evidence" value="ECO:0007669"/>
    <property type="project" value="UniProtKB-SubCell"/>
</dbReference>
<sequence>MLRNKITEDNSVIKEYIDEILPRKEILHFVKWQVIIMLIFSHEHIELYANNQGEVIFFRQRDGPFMPSLKLLHKYPFMLPHMQVDRGAIRFVLNGSNVMCPGLTSPGAKMTQVPENCVVAVTAEGKQHALALGITKMSSEDMYVSWGPFRKIIFIYRSPDLIASPRLITH</sequence>
<dbReference type="InterPro" id="IPR015947">
    <property type="entry name" value="PUA-like_sf"/>
</dbReference>
<evidence type="ECO:0000256" key="1">
    <source>
        <dbReference type="ARBA" id="ARBA00004496"/>
    </source>
</evidence>
<dbReference type="GO" id="GO:0001731">
    <property type="term" value="P:formation of translation preinitiation complex"/>
    <property type="evidence" value="ECO:0007669"/>
    <property type="project" value="TreeGrafter"/>
</dbReference>
<dbReference type="SUPFAM" id="SSF88697">
    <property type="entry name" value="PUA domain-like"/>
    <property type="match status" value="1"/>
</dbReference>
<dbReference type="NCBIfam" id="TIGR00451">
    <property type="entry name" value="unchar_dom_2"/>
    <property type="match status" value="1"/>
</dbReference>
<dbReference type="PANTHER" id="PTHR22798:SF0">
    <property type="entry name" value="MALIGNANT T-CELL-AMPLIFIED SEQUENCE 1"/>
    <property type="match status" value="1"/>
</dbReference>
<dbReference type="OrthoDB" id="10249667at2759"/>
<dbReference type="InterPro" id="IPR002478">
    <property type="entry name" value="PUA"/>
</dbReference>